<accession>A0A1X6N2U4</accession>
<evidence type="ECO:0000256" key="1">
    <source>
        <dbReference type="ARBA" id="ARBA00022664"/>
    </source>
</evidence>
<dbReference type="GO" id="GO:0008270">
    <property type="term" value="F:zinc ion binding"/>
    <property type="evidence" value="ECO:0007669"/>
    <property type="project" value="UniProtKB-KW"/>
</dbReference>
<dbReference type="GeneID" id="36323918"/>
<dbReference type="Proteomes" id="UP000194127">
    <property type="component" value="Unassembled WGS sequence"/>
</dbReference>
<feature type="domain" description="CCHC-type" evidence="3">
    <location>
        <begin position="35"/>
        <end position="50"/>
    </location>
</feature>
<evidence type="ECO:0000313" key="4">
    <source>
        <dbReference type="EMBL" id="OSX62792.1"/>
    </source>
</evidence>
<sequence length="156" mass="17085">MDTVGICYRCGSRKHTLSRCRELADPSNPFPFASCFVCSGKGHLASACPQNQAKGVYPNGGCCKLCRETTHLAKDCSLRKQEVIASTVFLGTGRDAGADEDDFHTFKRRNAEVDKSEKTVERVRRQADVKMGAHTGIIKSFGKKTETAAAKKVVHF</sequence>
<dbReference type="RefSeq" id="XP_024339586.1">
    <property type="nucleotide sequence ID" value="XM_024478968.1"/>
</dbReference>
<keyword evidence="5" id="KW-1185">Reference proteome</keyword>
<dbReference type="InterPro" id="IPR042246">
    <property type="entry name" value="ZCCHC9"/>
</dbReference>
<dbReference type="GO" id="GO:0003676">
    <property type="term" value="F:nucleic acid binding"/>
    <property type="evidence" value="ECO:0007669"/>
    <property type="project" value="InterPro"/>
</dbReference>
<keyword evidence="2" id="KW-0863">Zinc-finger</keyword>
<dbReference type="GO" id="GO:0005730">
    <property type="term" value="C:nucleolus"/>
    <property type="evidence" value="ECO:0007669"/>
    <property type="project" value="TreeGrafter"/>
</dbReference>
<organism evidence="4 5">
    <name type="scientific">Postia placenta MAD-698-R-SB12</name>
    <dbReference type="NCBI Taxonomy" id="670580"/>
    <lineage>
        <taxon>Eukaryota</taxon>
        <taxon>Fungi</taxon>
        <taxon>Dikarya</taxon>
        <taxon>Basidiomycota</taxon>
        <taxon>Agaricomycotina</taxon>
        <taxon>Agaricomycetes</taxon>
        <taxon>Polyporales</taxon>
        <taxon>Adustoporiaceae</taxon>
        <taxon>Rhodonia</taxon>
    </lineage>
</organism>
<dbReference type="AlphaFoldDB" id="A0A1X6N2U4"/>
<dbReference type="GO" id="GO:0006397">
    <property type="term" value="P:mRNA processing"/>
    <property type="evidence" value="ECO:0007669"/>
    <property type="project" value="UniProtKB-KW"/>
</dbReference>
<dbReference type="InterPro" id="IPR036875">
    <property type="entry name" value="Znf_CCHC_sf"/>
</dbReference>
<dbReference type="STRING" id="670580.A0A1X6N2U4"/>
<dbReference type="InterPro" id="IPR001878">
    <property type="entry name" value="Znf_CCHC"/>
</dbReference>
<evidence type="ECO:0000259" key="3">
    <source>
        <dbReference type="PROSITE" id="PS50158"/>
    </source>
</evidence>
<name>A0A1X6N2U4_9APHY</name>
<evidence type="ECO:0000256" key="2">
    <source>
        <dbReference type="PROSITE-ProRule" id="PRU00047"/>
    </source>
</evidence>
<gene>
    <name evidence="4" type="ORF">POSPLADRAFT_1046196</name>
</gene>
<dbReference type="SMART" id="SM00343">
    <property type="entry name" value="ZnF_C2HC"/>
    <property type="match status" value="3"/>
</dbReference>
<dbReference type="PANTHER" id="PTHR46242:SF1">
    <property type="entry name" value="ZINC FINGER CCHC DOMAIN-CONTAINING PROTEIN 9"/>
    <property type="match status" value="1"/>
</dbReference>
<dbReference type="PROSITE" id="PS50158">
    <property type="entry name" value="ZF_CCHC"/>
    <property type="match status" value="1"/>
</dbReference>
<dbReference type="SUPFAM" id="SSF57756">
    <property type="entry name" value="Retrovirus zinc finger-like domains"/>
    <property type="match status" value="1"/>
</dbReference>
<dbReference type="EMBL" id="KZ110596">
    <property type="protein sequence ID" value="OSX62792.1"/>
    <property type="molecule type" value="Genomic_DNA"/>
</dbReference>
<dbReference type="Gene3D" id="4.10.60.10">
    <property type="entry name" value="Zinc finger, CCHC-type"/>
    <property type="match status" value="1"/>
</dbReference>
<dbReference type="PANTHER" id="PTHR46242">
    <property type="entry name" value="ZINC FINGER CCHC DOMAIN-CONTAINING PROTEIN 9 ZCCHC9"/>
    <property type="match status" value="1"/>
</dbReference>
<reference evidence="4 5" key="1">
    <citation type="submission" date="2017-04" db="EMBL/GenBank/DDBJ databases">
        <title>Genome Sequence of the Model Brown-Rot Fungus Postia placenta SB12.</title>
        <authorList>
            <consortium name="DOE Joint Genome Institute"/>
            <person name="Gaskell J."/>
            <person name="Kersten P."/>
            <person name="Larrondo L.F."/>
            <person name="Canessa P."/>
            <person name="Martinez D."/>
            <person name="Hibbett D."/>
            <person name="Schmoll M."/>
            <person name="Kubicek C.P."/>
            <person name="Martinez A.T."/>
            <person name="Yadav J."/>
            <person name="Master E."/>
            <person name="Magnuson J.K."/>
            <person name="James T."/>
            <person name="Yaver D."/>
            <person name="Berka R."/>
            <person name="Labutti K."/>
            <person name="Lipzen A."/>
            <person name="Aerts A."/>
            <person name="Barry K."/>
            <person name="Henrissat B."/>
            <person name="Blanchette R."/>
            <person name="Grigoriev I."/>
            <person name="Cullen D."/>
        </authorList>
    </citation>
    <scope>NUCLEOTIDE SEQUENCE [LARGE SCALE GENOMIC DNA]</scope>
    <source>
        <strain evidence="4 5">MAD-698-R-SB12</strain>
    </source>
</reference>
<protein>
    <recommendedName>
        <fullName evidence="3">CCHC-type domain-containing protein</fullName>
    </recommendedName>
</protein>
<keyword evidence="2" id="KW-0862">Zinc</keyword>
<keyword evidence="1" id="KW-0507">mRNA processing</keyword>
<proteinExistence type="predicted"/>
<evidence type="ECO:0000313" key="5">
    <source>
        <dbReference type="Proteomes" id="UP000194127"/>
    </source>
</evidence>
<dbReference type="OrthoDB" id="3863715at2759"/>
<keyword evidence="2" id="KW-0479">Metal-binding</keyword>